<evidence type="ECO:0000313" key="1">
    <source>
        <dbReference type="EMBL" id="KXS08841.1"/>
    </source>
</evidence>
<reference evidence="1 2" key="1">
    <citation type="journal article" date="2015" name="Genome Biol. Evol.">
        <title>Phylogenomic analyses indicate that early fungi evolved digesting cell walls of algal ancestors of land plants.</title>
        <authorList>
            <person name="Chang Y."/>
            <person name="Wang S."/>
            <person name="Sekimoto S."/>
            <person name="Aerts A.L."/>
            <person name="Choi C."/>
            <person name="Clum A."/>
            <person name="LaButti K.M."/>
            <person name="Lindquist E.A."/>
            <person name="Yee Ngan C."/>
            <person name="Ohm R.A."/>
            <person name="Salamov A.A."/>
            <person name="Grigoriev I.V."/>
            <person name="Spatafora J.W."/>
            <person name="Berbee M.L."/>
        </authorList>
    </citation>
    <scope>NUCLEOTIDE SEQUENCE [LARGE SCALE GENOMIC DNA]</scope>
    <source>
        <strain evidence="1 2">JEL478</strain>
    </source>
</reference>
<protein>
    <submittedName>
        <fullName evidence="1">Uncharacterized protein</fullName>
    </submittedName>
</protein>
<dbReference type="AlphaFoldDB" id="A0A138ZWJ2"/>
<name>A0A138ZWJ2_GONPJ</name>
<gene>
    <name evidence="1" type="ORF">M427DRAFT_50276</name>
</gene>
<organism evidence="1 2">
    <name type="scientific">Gonapodya prolifera (strain JEL478)</name>
    <name type="common">Monoblepharis prolifera</name>
    <dbReference type="NCBI Taxonomy" id="1344416"/>
    <lineage>
        <taxon>Eukaryota</taxon>
        <taxon>Fungi</taxon>
        <taxon>Fungi incertae sedis</taxon>
        <taxon>Chytridiomycota</taxon>
        <taxon>Chytridiomycota incertae sedis</taxon>
        <taxon>Monoblepharidomycetes</taxon>
        <taxon>Monoblepharidales</taxon>
        <taxon>Gonapodyaceae</taxon>
        <taxon>Gonapodya</taxon>
    </lineage>
</organism>
<evidence type="ECO:0000313" key="2">
    <source>
        <dbReference type="Proteomes" id="UP000070544"/>
    </source>
</evidence>
<sequence>MDKLMFKQDVRFLLEQANVSGIKTLLDDPFVDPDNEHTEAETAQALLISRLPSEDTALSCGARLEAVGFAGPVLADLTSAAEGLAEHYGISEAIFIIIKYVLGECPRLPVESSYRYESSIIDSPFKTSSDGKIIYNITKTTKDMCFRNAEMAGIAPWCPRPRCPSGTAGCPEDIAPFVYHATSWEMAEHISTNGVKPYLGRPDLDFGRSPSFYVTPSFSAALKWCHCNRTVFRNQCAILVFHLTKGIAEAEGLTWKDLSELDEWRDVVFNSRNGGESTVDDFDFVRGQILGCRPPITNLSDCIQQEEEQIACKSDNAGRLLDRRLIALIYLSQKSDGSLFDDDELLEWLTNQYPNRRDHPSFNCEHLYDGSGPMLSYQENAETVSRFMAIWNEKHASTRAGQIERSGHPFGVLAGASGVGKTRFLIELGRIASLPVAILSYNNGNEPTNMDSVMGPELSLSARLLHAIFVRPNQPFESFARDLQTYLHGKTLSFRACVKLALGVARNQSLIVAVDEINVLVEWDRDGRFLSSISRTIGCCLRDIGGLPRFVKYFITECLAFAEHTEDLEKWDYVAIMNNLKTVTKRRYMGLAGRFGQKIIQHVVLQTIVHRNDVVDPLVDKDCSYGILEQTSDLVLQDRLPGYIISIPYIWIRYLLENPTSSGDTVMVLLRRLMAVSEPISYWQQFEDFAAAFEAVKLMFTRRTRDDMTLASYFGVLDSTCPKFHMKFKLVDNISVTSLDRHFPKSGIFKDSDTVTDRESREKRRWTDGKTIVVNGADAPFADLFFAITLFDGRRILVCGQCKLYRKRILTKDCVDEELEKVRSRFKNVPGCHDFILVLYATKVSPNLQMHGDDYIVLGPVQLEAHFGSSMAARALYLLENQRVNVNTFTFQEIMGMRGVHTQRFWLRQGVGPEKASKIVEARKNGPFLTKDDFVTRTGLKALVDQIEV</sequence>
<dbReference type="STRING" id="1344416.A0A138ZWJ2"/>
<accession>A0A138ZWJ2</accession>
<proteinExistence type="predicted"/>
<dbReference type="OrthoDB" id="2344151at2759"/>
<keyword evidence="2" id="KW-1185">Reference proteome</keyword>
<dbReference type="Proteomes" id="UP000070544">
    <property type="component" value="Unassembled WGS sequence"/>
</dbReference>
<dbReference type="EMBL" id="KQ965951">
    <property type="protein sequence ID" value="KXS08841.1"/>
    <property type="molecule type" value="Genomic_DNA"/>
</dbReference>
<dbReference type="SUPFAM" id="SSF160975">
    <property type="entry name" value="AF1531-like"/>
    <property type="match status" value="1"/>
</dbReference>